<feature type="compositionally biased region" description="Polar residues" evidence="1">
    <location>
        <begin position="52"/>
        <end position="63"/>
    </location>
</feature>
<dbReference type="Proteomes" id="UP000235388">
    <property type="component" value="Unassembled WGS sequence"/>
</dbReference>
<evidence type="ECO:0000256" key="1">
    <source>
        <dbReference type="SAM" id="MobiDB-lite"/>
    </source>
</evidence>
<sequence length="106" mass="12231">MFRKHHHQPRRGDYPRRIPSSKYMPKALGKSAVTQQETQLAASLLDKLSMDHLNQQSSKQIQPEPQYRESNVGDDKPKPVARINQSFVMYFIAWLYLVCGVSQAKC</sequence>
<protein>
    <submittedName>
        <fullName evidence="3">Uncharacterized protein</fullName>
    </submittedName>
</protein>
<gene>
    <name evidence="3" type="ORF">PCANC_10950</name>
</gene>
<evidence type="ECO:0000313" key="3">
    <source>
        <dbReference type="EMBL" id="PLW42131.1"/>
    </source>
</evidence>
<reference evidence="3 4" key="1">
    <citation type="submission" date="2017-11" db="EMBL/GenBank/DDBJ databases">
        <title>De novo assembly and phasing of dikaryotic genomes from two isolates of Puccinia coronata f. sp. avenae, the causal agent of oat crown rust.</title>
        <authorList>
            <person name="Miller M.E."/>
            <person name="Zhang Y."/>
            <person name="Omidvar V."/>
            <person name="Sperschneider J."/>
            <person name="Schwessinger B."/>
            <person name="Raley C."/>
            <person name="Palmer J.M."/>
            <person name="Garnica D."/>
            <person name="Upadhyaya N."/>
            <person name="Rathjen J."/>
            <person name="Taylor J.M."/>
            <person name="Park R.F."/>
            <person name="Dodds P.N."/>
            <person name="Hirsch C.D."/>
            <person name="Kianian S.F."/>
            <person name="Figueroa M."/>
        </authorList>
    </citation>
    <scope>NUCLEOTIDE SEQUENCE [LARGE SCALE GENOMIC DNA]</scope>
    <source>
        <strain evidence="3">12NC29</strain>
    </source>
</reference>
<evidence type="ECO:0000256" key="2">
    <source>
        <dbReference type="SAM" id="Phobius"/>
    </source>
</evidence>
<accession>A0A2N5UWJ2</accession>
<dbReference type="AlphaFoldDB" id="A0A2N5UWJ2"/>
<name>A0A2N5UWJ2_9BASI</name>
<organism evidence="3 4">
    <name type="scientific">Puccinia coronata f. sp. avenae</name>
    <dbReference type="NCBI Taxonomy" id="200324"/>
    <lineage>
        <taxon>Eukaryota</taxon>
        <taxon>Fungi</taxon>
        <taxon>Dikarya</taxon>
        <taxon>Basidiomycota</taxon>
        <taxon>Pucciniomycotina</taxon>
        <taxon>Pucciniomycetes</taxon>
        <taxon>Pucciniales</taxon>
        <taxon>Pucciniaceae</taxon>
        <taxon>Puccinia</taxon>
    </lineage>
</organism>
<evidence type="ECO:0000313" key="4">
    <source>
        <dbReference type="Proteomes" id="UP000235388"/>
    </source>
</evidence>
<comment type="caution">
    <text evidence="3">The sequence shown here is derived from an EMBL/GenBank/DDBJ whole genome shotgun (WGS) entry which is preliminary data.</text>
</comment>
<feature type="region of interest" description="Disordered" evidence="1">
    <location>
        <begin position="52"/>
        <end position="78"/>
    </location>
</feature>
<feature type="region of interest" description="Disordered" evidence="1">
    <location>
        <begin position="1"/>
        <end position="22"/>
    </location>
</feature>
<keyword evidence="2" id="KW-0472">Membrane</keyword>
<proteinExistence type="predicted"/>
<feature type="transmembrane region" description="Helical" evidence="2">
    <location>
        <begin position="87"/>
        <end position="104"/>
    </location>
</feature>
<dbReference type="EMBL" id="PGCJ01000161">
    <property type="protein sequence ID" value="PLW42131.1"/>
    <property type="molecule type" value="Genomic_DNA"/>
</dbReference>
<keyword evidence="2" id="KW-1133">Transmembrane helix</keyword>
<keyword evidence="2" id="KW-0812">Transmembrane</keyword>
<keyword evidence="4" id="KW-1185">Reference proteome</keyword>